<dbReference type="EMBL" id="JBHUOL010000006">
    <property type="protein sequence ID" value="MFD2907868.1"/>
    <property type="molecule type" value="Genomic_DNA"/>
</dbReference>
<dbReference type="RefSeq" id="WP_379804643.1">
    <property type="nucleotide sequence ID" value="NZ_JBHUOL010000006.1"/>
</dbReference>
<reference evidence="4" key="1">
    <citation type="journal article" date="2019" name="Int. J. Syst. Evol. Microbiol.">
        <title>The Global Catalogue of Microorganisms (GCM) 10K type strain sequencing project: providing services to taxonomists for standard genome sequencing and annotation.</title>
        <authorList>
            <consortium name="The Broad Institute Genomics Platform"/>
            <consortium name="The Broad Institute Genome Sequencing Center for Infectious Disease"/>
            <person name="Wu L."/>
            <person name="Ma J."/>
        </authorList>
    </citation>
    <scope>NUCLEOTIDE SEQUENCE [LARGE SCALE GENOMIC DNA]</scope>
    <source>
        <strain evidence="4">KCTC 52644</strain>
    </source>
</reference>
<organism evidence="3 4">
    <name type="scientific">Flavobacterium ardleyense</name>
    <dbReference type="NCBI Taxonomy" id="2038737"/>
    <lineage>
        <taxon>Bacteria</taxon>
        <taxon>Pseudomonadati</taxon>
        <taxon>Bacteroidota</taxon>
        <taxon>Flavobacteriia</taxon>
        <taxon>Flavobacteriales</taxon>
        <taxon>Flavobacteriaceae</taxon>
        <taxon>Flavobacterium</taxon>
    </lineage>
</organism>
<evidence type="ECO:0000313" key="3">
    <source>
        <dbReference type="EMBL" id="MFD2907868.1"/>
    </source>
</evidence>
<accession>A0ABW5Z617</accession>
<dbReference type="Pfam" id="PF02517">
    <property type="entry name" value="Rce1-like"/>
    <property type="match status" value="1"/>
</dbReference>
<dbReference type="GO" id="GO:0016787">
    <property type="term" value="F:hydrolase activity"/>
    <property type="evidence" value="ECO:0007669"/>
    <property type="project" value="UniProtKB-KW"/>
</dbReference>
<keyword evidence="1" id="KW-0812">Transmembrane</keyword>
<evidence type="ECO:0000256" key="1">
    <source>
        <dbReference type="SAM" id="Phobius"/>
    </source>
</evidence>
<keyword evidence="1" id="KW-0472">Membrane</keyword>
<evidence type="ECO:0000259" key="2">
    <source>
        <dbReference type="Pfam" id="PF02517"/>
    </source>
</evidence>
<feature type="domain" description="CAAX prenyl protease 2/Lysostaphin resistance protein A-like" evidence="2">
    <location>
        <begin position="142"/>
        <end position="239"/>
    </location>
</feature>
<comment type="caution">
    <text evidence="3">The sequence shown here is derived from an EMBL/GenBank/DDBJ whole genome shotgun (WGS) entry which is preliminary data.</text>
</comment>
<sequence>MFITQGFTRANSFGKYLIGSLLVFIASAIGQVPLLIAIGIKSVMGGNVPSTETDIYKMFDSNLFLLLILLSFVCALAGLYFIVKGLHHQTFLSIITSRKKIDWKRVFFAFGIWFVFSAGMIIISYFIDDSEIKLQFNLIPFLILALITLLLMPIQTSTEELVFRGYLMQGFFNLARNKWFPLIMTSVIFGTMHIFNPEIQKMGYLLLVYYIGTGLFLGIITLMDEGTELALGFHAANNMAAALLLTSDFTVFQTHSIFKDMSEPALGLEVFLPVFIIFPTLIFVFAKVYNWSNWKDKLIGNHQDLPYLEDQEQFQDQM</sequence>
<protein>
    <submittedName>
        <fullName evidence="3">CPBP family intramembrane glutamic endopeptidase</fullName>
        <ecNumber evidence="3">3.4.-.-</ecNumber>
    </submittedName>
</protein>
<dbReference type="EC" id="3.4.-.-" evidence="3"/>
<keyword evidence="3" id="KW-0378">Hydrolase</keyword>
<gene>
    <name evidence="3" type="ORF">ACFSX9_03875</name>
</gene>
<feature type="transmembrane region" description="Helical" evidence="1">
    <location>
        <begin position="179"/>
        <end position="196"/>
    </location>
</feature>
<evidence type="ECO:0000313" key="4">
    <source>
        <dbReference type="Proteomes" id="UP001597549"/>
    </source>
</evidence>
<dbReference type="Proteomes" id="UP001597549">
    <property type="component" value="Unassembled WGS sequence"/>
</dbReference>
<proteinExistence type="predicted"/>
<keyword evidence="4" id="KW-1185">Reference proteome</keyword>
<feature type="transmembrane region" description="Helical" evidence="1">
    <location>
        <begin position="202"/>
        <end position="223"/>
    </location>
</feature>
<name>A0ABW5Z617_9FLAO</name>
<feature type="transmembrane region" description="Helical" evidence="1">
    <location>
        <begin position="139"/>
        <end position="158"/>
    </location>
</feature>
<feature type="transmembrane region" description="Helical" evidence="1">
    <location>
        <begin position="106"/>
        <end position="127"/>
    </location>
</feature>
<feature type="transmembrane region" description="Helical" evidence="1">
    <location>
        <begin position="21"/>
        <end position="43"/>
    </location>
</feature>
<feature type="transmembrane region" description="Helical" evidence="1">
    <location>
        <begin position="270"/>
        <end position="289"/>
    </location>
</feature>
<feature type="transmembrane region" description="Helical" evidence="1">
    <location>
        <begin position="63"/>
        <end position="86"/>
    </location>
</feature>
<keyword evidence="1" id="KW-1133">Transmembrane helix</keyword>
<dbReference type="InterPro" id="IPR003675">
    <property type="entry name" value="Rce1/LyrA-like_dom"/>
</dbReference>